<reference evidence="5 6" key="1">
    <citation type="submission" date="2024-09" db="EMBL/GenBank/DDBJ databases">
        <title>Chromosome-scale assembly of Riccia sorocarpa.</title>
        <authorList>
            <person name="Paukszto L."/>
        </authorList>
    </citation>
    <scope>NUCLEOTIDE SEQUENCE [LARGE SCALE GENOMIC DNA]</scope>
    <source>
        <strain evidence="5">LP-2024</strain>
        <tissue evidence="5">Aerial parts of the thallus</tissue>
    </source>
</reference>
<dbReference type="PANTHER" id="PTHR10501">
    <property type="entry name" value="U1 SMALL NUCLEAR RIBONUCLEOPROTEIN A/U2 SMALL NUCLEAR RIBONUCLEOPROTEIN B"/>
    <property type="match status" value="1"/>
</dbReference>
<protein>
    <recommendedName>
        <fullName evidence="4">RRM domain-containing protein</fullName>
    </recommendedName>
</protein>
<keyword evidence="6" id="KW-1185">Reference proteome</keyword>
<evidence type="ECO:0000256" key="2">
    <source>
        <dbReference type="PROSITE-ProRule" id="PRU00176"/>
    </source>
</evidence>
<keyword evidence="1 2" id="KW-0694">RNA-binding</keyword>
<dbReference type="AlphaFoldDB" id="A0ABD3I8Y9"/>
<dbReference type="EMBL" id="JBJQOH010000001">
    <property type="protein sequence ID" value="KAL3700011.1"/>
    <property type="molecule type" value="Genomic_DNA"/>
</dbReference>
<dbReference type="SUPFAM" id="SSF54928">
    <property type="entry name" value="RNA-binding domain, RBD"/>
    <property type="match status" value="1"/>
</dbReference>
<dbReference type="Proteomes" id="UP001633002">
    <property type="component" value="Unassembled WGS sequence"/>
</dbReference>
<sequence length="237" mass="25274">MGLTGVPGAGSLGTLGLGGLGEDPALLGPGGRMVGIDVGLGARQGNLGLNGVTQEPEVLHGGLDMLPPDASSTLFVDGLPLDCSRREAAHIFRPFIGFKEVRLVHKDAKRVVLCFVEFADARCAATALEALQGYKFDETDPDSYALRLSFARHPGPRGPPPREETYRGGGGRGTRESYDAVEFPLTFSGLVGFLVYTQFDEPFPKFAQDDRRAGTSCASKLFVDHLAASSLRCETMQ</sequence>
<dbReference type="InterPro" id="IPR000504">
    <property type="entry name" value="RRM_dom"/>
</dbReference>
<organism evidence="5 6">
    <name type="scientific">Riccia sorocarpa</name>
    <dbReference type="NCBI Taxonomy" id="122646"/>
    <lineage>
        <taxon>Eukaryota</taxon>
        <taxon>Viridiplantae</taxon>
        <taxon>Streptophyta</taxon>
        <taxon>Embryophyta</taxon>
        <taxon>Marchantiophyta</taxon>
        <taxon>Marchantiopsida</taxon>
        <taxon>Marchantiidae</taxon>
        <taxon>Marchantiales</taxon>
        <taxon>Ricciaceae</taxon>
        <taxon>Riccia</taxon>
    </lineage>
</organism>
<dbReference type="PROSITE" id="PS50102">
    <property type="entry name" value="RRM"/>
    <property type="match status" value="1"/>
</dbReference>
<gene>
    <name evidence="5" type="ORF">R1sor_018033</name>
</gene>
<evidence type="ECO:0000259" key="4">
    <source>
        <dbReference type="PROSITE" id="PS50102"/>
    </source>
</evidence>
<proteinExistence type="predicted"/>
<dbReference type="InterPro" id="IPR012677">
    <property type="entry name" value="Nucleotide-bd_a/b_plait_sf"/>
</dbReference>
<dbReference type="CDD" id="cd21618">
    <property type="entry name" value="RRM_AtNSRA_like"/>
    <property type="match status" value="1"/>
</dbReference>
<evidence type="ECO:0000313" key="6">
    <source>
        <dbReference type="Proteomes" id="UP001633002"/>
    </source>
</evidence>
<dbReference type="Gene3D" id="3.30.70.330">
    <property type="match status" value="1"/>
</dbReference>
<accession>A0ABD3I8Y9</accession>
<feature type="domain" description="RRM" evidence="4">
    <location>
        <begin position="72"/>
        <end position="153"/>
    </location>
</feature>
<dbReference type="Pfam" id="PF00076">
    <property type="entry name" value="RRM_1"/>
    <property type="match status" value="1"/>
</dbReference>
<name>A0ABD3I8Y9_9MARC</name>
<dbReference type="GO" id="GO:0003723">
    <property type="term" value="F:RNA binding"/>
    <property type="evidence" value="ECO:0007669"/>
    <property type="project" value="UniProtKB-UniRule"/>
</dbReference>
<dbReference type="InterPro" id="IPR035979">
    <property type="entry name" value="RBD_domain_sf"/>
</dbReference>
<evidence type="ECO:0000313" key="5">
    <source>
        <dbReference type="EMBL" id="KAL3700011.1"/>
    </source>
</evidence>
<comment type="caution">
    <text evidence="5">The sequence shown here is derived from an EMBL/GenBank/DDBJ whole genome shotgun (WGS) entry which is preliminary data.</text>
</comment>
<dbReference type="SMART" id="SM00360">
    <property type="entry name" value="RRM"/>
    <property type="match status" value="1"/>
</dbReference>
<feature type="region of interest" description="Disordered" evidence="3">
    <location>
        <begin position="151"/>
        <end position="174"/>
    </location>
</feature>
<evidence type="ECO:0000256" key="3">
    <source>
        <dbReference type="SAM" id="MobiDB-lite"/>
    </source>
</evidence>
<evidence type="ECO:0000256" key="1">
    <source>
        <dbReference type="ARBA" id="ARBA00022884"/>
    </source>
</evidence>